<feature type="compositionally biased region" description="Low complexity" evidence="4">
    <location>
        <begin position="523"/>
        <end position="545"/>
    </location>
</feature>
<sequence length="625" mass="65833">MVAAPLFTSARPSTSSRRRRSAAFLGTALLVLTACSDQSEPAPTPEPTPTGPIADVARNAPLHSVDPAQVAQARKPPETYPGSATNAGGPEATVTLRGGEQGEDYRHGSVGLSLEATDLADQRLNGDNPDLVSVLDSLNEPTVRFGGNSTDRRFFFTASDEPIPTDWPLNEGEEITKVTPDDLKRVAELAERTNSSVILSANLARYDPERAGELAHHAKEAFGERLVGLMVGNEPNGFYQGAGNDLTIKGPDWDQETYAKQLTAYAKAIHDKVPTLRIVAPAAYSADWWNTAADAPNTDPMALAVHQYPLSECGTQWEHQQPTVANAVDPATRNNIDRLVDDAARDAAEHNLPLWITETSLSACSGSNEITETQVAAVHQAEYSMRVQEHGAERVAAHSSLAPCRGGAPMSVLCSSGTLANPGEAFSVRANGLALALIASIPEGNMVETSTSTENLTSYAVEHGNGTVSVVLTDYRDPATAKDRTTNLTLPYRVDYATQSQLRGPSWTAEYPVASLFEDHASDSGGPSTTATGGASGAAASASSAPEYPADPDVALSVERALHTAPRNAVSVDGYGLPITPVGVRPRVGGVKAGSKNFSVTLPAGSTTVLTLKKTQPSPSPQESQ</sequence>
<evidence type="ECO:0000256" key="2">
    <source>
        <dbReference type="ARBA" id="ARBA00023295"/>
    </source>
</evidence>
<evidence type="ECO:0000313" key="6">
    <source>
        <dbReference type="EMBL" id="GAA4699839.1"/>
    </source>
</evidence>
<dbReference type="PANTHER" id="PTHR36183:SF2">
    <property type="entry name" value="BETA-GLUCURONIDASE C-TERMINAL DOMAIN-CONTAINING PROTEIN"/>
    <property type="match status" value="1"/>
</dbReference>
<feature type="region of interest" description="Disordered" evidence="4">
    <location>
        <begin position="68"/>
        <end position="107"/>
    </location>
</feature>
<keyword evidence="7" id="KW-1185">Reference proteome</keyword>
<keyword evidence="2 3" id="KW-0326">Glycosidase</keyword>
<feature type="domain" description="Glycoside hydrolase family 5" evidence="5">
    <location>
        <begin position="230"/>
        <end position="379"/>
    </location>
</feature>
<proteinExistence type="inferred from homology"/>
<dbReference type="EMBL" id="BAABLN010000028">
    <property type="protein sequence ID" value="GAA4699839.1"/>
    <property type="molecule type" value="Genomic_DNA"/>
</dbReference>
<dbReference type="SUPFAM" id="SSF51445">
    <property type="entry name" value="(Trans)glycosidases"/>
    <property type="match status" value="1"/>
</dbReference>
<accession>A0ABP8X663</accession>
<evidence type="ECO:0000259" key="5">
    <source>
        <dbReference type="Pfam" id="PF00150"/>
    </source>
</evidence>
<keyword evidence="1 3" id="KW-0378">Hydrolase</keyword>
<dbReference type="RefSeq" id="WP_345311224.1">
    <property type="nucleotide sequence ID" value="NZ_BAABLN010000028.1"/>
</dbReference>
<comment type="similarity">
    <text evidence="3">Belongs to the glycosyl hydrolase 5 (cellulase A) family.</text>
</comment>
<name>A0ABP8X663_9MICC</name>
<dbReference type="Pfam" id="PF00150">
    <property type="entry name" value="Cellulase"/>
    <property type="match status" value="1"/>
</dbReference>
<feature type="region of interest" description="Disordered" evidence="4">
    <location>
        <begin position="37"/>
        <end position="56"/>
    </location>
</feature>
<dbReference type="InterPro" id="IPR001547">
    <property type="entry name" value="Glyco_hydro_5"/>
</dbReference>
<gene>
    <name evidence="6" type="ORF">GCM10025781_17410</name>
</gene>
<feature type="region of interest" description="Disordered" evidence="4">
    <location>
        <begin position="518"/>
        <end position="551"/>
    </location>
</feature>
<dbReference type="PANTHER" id="PTHR36183">
    <property type="entry name" value="BETA-GLUCURONIDASE"/>
    <property type="match status" value="1"/>
</dbReference>
<protein>
    <recommendedName>
        <fullName evidence="5">Glycoside hydrolase family 5 domain-containing protein</fullName>
    </recommendedName>
</protein>
<reference evidence="7" key="1">
    <citation type="journal article" date="2019" name="Int. J. Syst. Evol. Microbiol.">
        <title>The Global Catalogue of Microorganisms (GCM) 10K type strain sequencing project: providing services to taxonomists for standard genome sequencing and annotation.</title>
        <authorList>
            <consortium name="The Broad Institute Genomics Platform"/>
            <consortium name="The Broad Institute Genome Sequencing Center for Infectious Disease"/>
            <person name="Wu L."/>
            <person name="Ma J."/>
        </authorList>
    </citation>
    <scope>NUCLEOTIDE SEQUENCE [LARGE SCALE GENOMIC DNA]</scope>
    <source>
        <strain evidence="7">JCM 18958</strain>
    </source>
</reference>
<dbReference type="InterPro" id="IPR052974">
    <property type="entry name" value="GH79_Enzymes"/>
</dbReference>
<evidence type="ECO:0000256" key="4">
    <source>
        <dbReference type="SAM" id="MobiDB-lite"/>
    </source>
</evidence>
<evidence type="ECO:0000256" key="3">
    <source>
        <dbReference type="RuleBase" id="RU361153"/>
    </source>
</evidence>
<dbReference type="InterPro" id="IPR017853">
    <property type="entry name" value="GH"/>
</dbReference>
<evidence type="ECO:0000256" key="1">
    <source>
        <dbReference type="ARBA" id="ARBA00022801"/>
    </source>
</evidence>
<comment type="caution">
    <text evidence="6">The sequence shown here is derived from an EMBL/GenBank/DDBJ whole genome shotgun (WGS) entry which is preliminary data.</text>
</comment>
<dbReference type="Gene3D" id="3.20.20.80">
    <property type="entry name" value="Glycosidases"/>
    <property type="match status" value="1"/>
</dbReference>
<dbReference type="Proteomes" id="UP001501446">
    <property type="component" value="Unassembled WGS sequence"/>
</dbReference>
<organism evidence="6 7">
    <name type="scientific">Kocuria gwangalliensis</name>
    <dbReference type="NCBI Taxonomy" id="501592"/>
    <lineage>
        <taxon>Bacteria</taxon>
        <taxon>Bacillati</taxon>
        <taxon>Actinomycetota</taxon>
        <taxon>Actinomycetes</taxon>
        <taxon>Micrococcales</taxon>
        <taxon>Micrococcaceae</taxon>
        <taxon>Kocuria</taxon>
    </lineage>
</organism>
<evidence type="ECO:0000313" key="7">
    <source>
        <dbReference type="Proteomes" id="UP001501446"/>
    </source>
</evidence>